<dbReference type="EMBL" id="AGNK02001426">
    <property type="status" value="NOT_ANNOTATED_CDS"/>
    <property type="molecule type" value="Genomic_DNA"/>
</dbReference>
<dbReference type="Proteomes" id="UP000004995">
    <property type="component" value="Unassembled WGS sequence"/>
</dbReference>
<dbReference type="HOGENOM" id="CLU_3035959_0_0_1"/>
<dbReference type="AlphaFoldDB" id="K3ZG09"/>
<sequence length="55" mass="6225">MDGLKEPRAKPSLFACPNHAYSEAGERHGGPPSYTKLEIHGVNSVHRMRKPRRRT</sequence>
<dbReference type="EnsemblPlants" id="KQL13102">
    <property type="protein sequence ID" value="KQL13102"/>
    <property type="gene ID" value="SETIT_025511mg"/>
</dbReference>
<reference evidence="2" key="1">
    <citation type="journal article" date="2012" name="Nat. Biotechnol.">
        <title>Reference genome sequence of the model plant Setaria.</title>
        <authorList>
            <person name="Bennetzen J.L."/>
            <person name="Schmutz J."/>
            <person name="Wang H."/>
            <person name="Percifield R."/>
            <person name="Hawkins J."/>
            <person name="Pontaroli A.C."/>
            <person name="Estep M."/>
            <person name="Feng L."/>
            <person name="Vaughn J.N."/>
            <person name="Grimwood J."/>
            <person name="Jenkins J."/>
            <person name="Barry K."/>
            <person name="Lindquist E."/>
            <person name="Hellsten U."/>
            <person name="Deshpande S."/>
            <person name="Wang X."/>
            <person name="Wu X."/>
            <person name="Mitros T."/>
            <person name="Triplett J."/>
            <person name="Yang X."/>
            <person name="Ye C.Y."/>
            <person name="Mauro-Herrera M."/>
            <person name="Wang L."/>
            <person name="Li P."/>
            <person name="Sharma M."/>
            <person name="Sharma R."/>
            <person name="Ronald P.C."/>
            <person name="Panaud O."/>
            <person name="Kellogg E.A."/>
            <person name="Brutnell T.P."/>
            <person name="Doust A.N."/>
            <person name="Tuskan G.A."/>
            <person name="Rokhsar D."/>
            <person name="Devos K.M."/>
        </authorList>
    </citation>
    <scope>NUCLEOTIDE SEQUENCE [LARGE SCALE GENOMIC DNA]</scope>
    <source>
        <strain evidence="2">cv. Yugu1</strain>
    </source>
</reference>
<dbReference type="Gramene" id="KQL13102">
    <property type="protein sequence ID" value="KQL13102"/>
    <property type="gene ID" value="SETIT_025511mg"/>
</dbReference>
<protein>
    <submittedName>
        <fullName evidence="1">Uncharacterized protein</fullName>
    </submittedName>
</protein>
<name>K3ZG09_SETIT</name>
<proteinExistence type="predicted"/>
<evidence type="ECO:0000313" key="2">
    <source>
        <dbReference type="Proteomes" id="UP000004995"/>
    </source>
</evidence>
<evidence type="ECO:0000313" key="1">
    <source>
        <dbReference type="EnsemblPlants" id="KQL13102"/>
    </source>
</evidence>
<organism evidence="1 2">
    <name type="scientific">Setaria italica</name>
    <name type="common">Foxtail millet</name>
    <name type="synonym">Panicum italicum</name>
    <dbReference type="NCBI Taxonomy" id="4555"/>
    <lineage>
        <taxon>Eukaryota</taxon>
        <taxon>Viridiplantae</taxon>
        <taxon>Streptophyta</taxon>
        <taxon>Embryophyta</taxon>
        <taxon>Tracheophyta</taxon>
        <taxon>Spermatophyta</taxon>
        <taxon>Magnoliopsida</taxon>
        <taxon>Liliopsida</taxon>
        <taxon>Poales</taxon>
        <taxon>Poaceae</taxon>
        <taxon>PACMAD clade</taxon>
        <taxon>Panicoideae</taxon>
        <taxon>Panicodae</taxon>
        <taxon>Paniceae</taxon>
        <taxon>Cenchrinae</taxon>
        <taxon>Setaria</taxon>
    </lineage>
</organism>
<keyword evidence="2" id="KW-1185">Reference proteome</keyword>
<accession>K3ZG09</accession>
<dbReference type="InParanoid" id="K3ZG09"/>
<reference evidence="1" key="2">
    <citation type="submission" date="2018-08" db="UniProtKB">
        <authorList>
            <consortium name="EnsemblPlants"/>
        </authorList>
    </citation>
    <scope>IDENTIFICATION</scope>
    <source>
        <strain evidence="1">Yugu1</strain>
    </source>
</reference>